<dbReference type="Proteomes" id="UP000256585">
    <property type="component" value="Chromosome"/>
</dbReference>
<dbReference type="RefSeq" id="WP_127922954.1">
    <property type="nucleotide sequence ID" value="NZ_CP033058.2"/>
</dbReference>
<evidence type="ECO:0000313" key="3">
    <source>
        <dbReference type="Proteomes" id="UP000256585"/>
    </source>
</evidence>
<evidence type="ECO:0000313" key="2">
    <source>
        <dbReference type="EMBL" id="AZZ65244.2"/>
    </source>
</evidence>
<feature type="domain" description="Lipoprotein-associated type-17" evidence="1">
    <location>
        <begin position="170"/>
        <end position="255"/>
    </location>
</feature>
<name>A0A3Q9VBE5_9BACT</name>
<feature type="domain" description="Lipoprotein-associated type-17" evidence="1">
    <location>
        <begin position="274"/>
        <end position="342"/>
    </location>
</feature>
<feature type="domain" description="Lipoprotein-associated type-17" evidence="1">
    <location>
        <begin position="8"/>
        <end position="59"/>
    </location>
</feature>
<dbReference type="EMBL" id="CP033058">
    <property type="protein sequence ID" value="AZZ65244.2"/>
    <property type="molecule type" value="Genomic_DNA"/>
</dbReference>
<dbReference type="InterPro" id="IPR007326">
    <property type="entry name" value="Lipoprotein-assoc_dom"/>
</dbReference>
<proteinExistence type="predicted"/>
<gene>
    <name evidence="2" type="ORF">DMC14_000260</name>
</gene>
<dbReference type="Pfam" id="PF04200">
    <property type="entry name" value="Lipoprotein_17"/>
    <property type="match status" value="4"/>
</dbReference>
<evidence type="ECO:0000259" key="1">
    <source>
        <dbReference type="Pfam" id="PF04200"/>
    </source>
</evidence>
<sequence>MITKEAFLGLDLNYEFNYNVKDDDAKGTLEIQYYYVDKRTNKQSNLITKKIKNLDDLKTRNVRNEQQRINEEFEKYSINDMLHVRKEEKLFSEIKKEDFSISLDQAELVIDKLTFYNKKDPYLYVGYYFRSLKEGYENLKTETKYVYIYGFKKQNYYDRDLEIKNQEDLDSILSSIYIDIEDKNPFTKSSRYSSQVKDLKDLNINNENENVVVKIKQIIPDEIDGELNIEVYLEDKRTKKTSIKTKFYKISGYKKFEINDESKEKKRLNGLGKNSIKHFSLKNEYSYKKLPSEITKEDFNIYKDNNSEVEIIGFSDVNDYKGWLWVKFKVKSKQYKFKNVYSKEYGFWFYTPYNASNYLDDTKRELEKKINNNSISYSYELYENIDKNKENTLPSAIKNKYLNITFSEQKYSLYKIQLYPNDLEGTLRVEFSVNMHDNKLNENIFTYNTISFTISGLLSTKKALKNQEQQIIDSLNKDDDIVILNNIENLDEKNINQITKDDFVINPNKGEKIAKVKLIIISLNINKDSIDFSYYLQKELPNIETIHSEIITKKIKLLSNDEKIIYNMNKLKVPLNSKYIKPGIYTREQVESIFWNTDEAAKMLNIFQFIKENNYILKIKKMSFEKLWYIFDKGNYTIDYRFSLLSKDKKIESKDFEGKISIKTIMTKRNILRNLKSSISFSFKNELNNNYTKLKEQFKKGQAEFNVFFKANIELNERFIFDKELNKNIDYSIVSINEEKNIVIIRGDIHYYGLEFAIDFTYSMSN</sequence>
<dbReference type="KEGG" id="mphc:DMC14_000260"/>
<organism evidence="2 3">
    <name type="scientific">Metamycoplasma phocicerebrale</name>
    <dbReference type="NCBI Taxonomy" id="142649"/>
    <lineage>
        <taxon>Bacteria</taxon>
        <taxon>Bacillati</taxon>
        <taxon>Mycoplasmatota</taxon>
        <taxon>Mycoplasmoidales</taxon>
        <taxon>Metamycoplasmataceae</taxon>
        <taxon>Metamycoplasma</taxon>
    </lineage>
</organism>
<keyword evidence="3" id="KW-1185">Reference proteome</keyword>
<dbReference type="OrthoDB" id="398030at2"/>
<accession>A0A3Q9VBE5</accession>
<dbReference type="AlphaFoldDB" id="A0A3Q9VBE5"/>
<reference evidence="2" key="1">
    <citation type="submission" date="2019-03" db="EMBL/GenBank/DDBJ databases">
        <title>Draft Sequence and Annotation of the Mycoplasma phocicerebrale Strain 1049T Genome.</title>
        <authorList>
            <person name="Frasca S.Jr."/>
            <person name="Kutish G.F."/>
            <person name="Castellanos Gell J."/>
            <person name="Michaels D.L."/>
            <person name="Brown D.R."/>
        </authorList>
    </citation>
    <scope>NUCLEOTIDE SEQUENCE</scope>
    <source>
        <strain evidence="2">1049</strain>
    </source>
</reference>
<protein>
    <recommendedName>
        <fullName evidence="1">Lipoprotein-associated type-17 domain-containing protein</fullName>
    </recommendedName>
</protein>
<feature type="domain" description="Lipoprotein-associated type-17" evidence="1">
    <location>
        <begin position="383"/>
        <end position="458"/>
    </location>
</feature>